<feature type="coiled-coil region" evidence="1">
    <location>
        <begin position="426"/>
        <end position="453"/>
    </location>
</feature>
<name>A0A7G9B779_9FIRM</name>
<keyword evidence="4" id="KW-1185">Reference proteome</keyword>
<dbReference type="Pfam" id="PF03432">
    <property type="entry name" value="Relaxase"/>
    <property type="match status" value="1"/>
</dbReference>
<evidence type="ECO:0000256" key="1">
    <source>
        <dbReference type="SAM" id="Coils"/>
    </source>
</evidence>
<dbReference type="AlphaFoldDB" id="A0A7G9B779"/>
<evidence type="ECO:0000313" key="3">
    <source>
        <dbReference type="EMBL" id="QNL45410.1"/>
    </source>
</evidence>
<accession>A0A7G9B779</accession>
<dbReference type="InterPro" id="IPR005094">
    <property type="entry name" value="Endonuclease_MobA/VirD2"/>
</dbReference>
<evidence type="ECO:0000259" key="2">
    <source>
        <dbReference type="Pfam" id="PF03432"/>
    </source>
</evidence>
<proteinExistence type="predicted"/>
<dbReference type="KEGG" id="ohi:H8790_05185"/>
<gene>
    <name evidence="3" type="ORF">H8790_05185</name>
</gene>
<feature type="domain" description="MobA/VirD2-like nuclease" evidence="2">
    <location>
        <begin position="34"/>
        <end position="170"/>
    </location>
</feature>
<dbReference type="Proteomes" id="UP000515960">
    <property type="component" value="Chromosome"/>
</dbReference>
<sequence length="481" mass="54374">MMKGGLPTATTYYKKHKISKGETIAQSLKERFDYGQNPDKTEGGELISSYGCDHMTADAEFLLSKAKYKAATGREQRRDADVLCYQIRQSFKPGEITPEEANRIGYETAMRWTKGKYAFFVATHTDKAHIHNHIYYNSTSLDCTRKFRDFIGSGRAVRRLSDRICLENELSVITNPKLHSKGRFLHYGAWLGAERQSSYKEQLRLAINEALAKRPAEFDAFLRLMEASGYTVKHGRGGTISFLVPGQERATRLRASTLGDGYDPEDIKAVIAGERPLPEQPVPAPAAPRRVNLIVDIQERLRSGKGAAYARWAKVYNLKQMAAALQFMQEQNITEYDQLSAKAEDAVSRFHALTEQLRRTEADLSATSELMGAVVRYAKTRPIFDGYKAAKYSRKYLAEHEVELADYRAAKATMGELLGGEKLPKMAELKEKRRQLAARKKALYTEYRSAQEEMRQAVAVKANIDHLLGVTDGQHKKEQER</sequence>
<evidence type="ECO:0000313" key="4">
    <source>
        <dbReference type="Proteomes" id="UP000515960"/>
    </source>
</evidence>
<keyword evidence="1" id="KW-0175">Coiled coil</keyword>
<protein>
    <submittedName>
        <fullName evidence="3">Relaxase/mobilization nuclease domain-containing protein</fullName>
    </submittedName>
</protein>
<reference evidence="3 4" key="1">
    <citation type="submission" date="2020-08" db="EMBL/GenBank/DDBJ databases">
        <authorList>
            <person name="Liu C."/>
            <person name="Sun Q."/>
        </authorList>
    </citation>
    <scope>NUCLEOTIDE SEQUENCE [LARGE SCALE GENOMIC DNA]</scope>
    <source>
        <strain evidence="3 4">NSJ-62</strain>
    </source>
</reference>
<organism evidence="3 4">
    <name type="scientific">Oscillibacter hominis</name>
    <dbReference type="NCBI Taxonomy" id="2763056"/>
    <lineage>
        <taxon>Bacteria</taxon>
        <taxon>Bacillati</taxon>
        <taxon>Bacillota</taxon>
        <taxon>Clostridia</taxon>
        <taxon>Eubacteriales</taxon>
        <taxon>Oscillospiraceae</taxon>
        <taxon>Oscillibacter</taxon>
    </lineage>
</organism>
<dbReference type="EMBL" id="CP060490">
    <property type="protein sequence ID" value="QNL45410.1"/>
    <property type="molecule type" value="Genomic_DNA"/>
</dbReference>